<dbReference type="RefSeq" id="WP_207904347.1">
    <property type="nucleotide sequence ID" value="NZ_BAAAVY010000001.1"/>
</dbReference>
<dbReference type="InterPro" id="IPR006680">
    <property type="entry name" value="Amidohydro-rel"/>
</dbReference>
<dbReference type="InterPro" id="IPR032466">
    <property type="entry name" value="Metal_Hydrolase"/>
</dbReference>
<dbReference type="Gene3D" id="3.20.20.140">
    <property type="entry name" value="Metal-dependent hydrolases"/>
    <property type="match status" value="1"/>
</dbReference>
<dbReference type="InterPro" id="IPR006311">
    <property type="entry name" value="TAT_signal"/>
</dbReference>
<reference evidence="4 5" key="1">
    <citation type="submission" date="2018-06" db="EMBL/GenBank/DDBJ databases">
        <authorList>
            <consortium name="Pathogen Informatics"/>
            <person name="Doyle S."/>
        </authorList>
    </citation>
    <scope>NUCLEOTIDE SEQUENCE [LARGE SCALE GENOMIC DNA]</scope>
    <source>
        <strain evidence="4 5">NCTC10684</strain>
    </source>
</reference>
<evidence type="ECO:0000259" key="3">
    <source>
        <dbReference type="Pfam" id="PF01979"/>
    </source>
</evidence>
<organism evidence="4 5">
    <name type="scientific">Aminobacter aminovorans</name>
    <name type="common">Chelatobacter heintzii</name>
    <dbReference type="NCBI Taxonomy" id="83263"/>
    <lineage>
        <taxon>Bacteria</taxon>
        <taxon>Pseudomonadati</taxon>
        <taxon>Pseudomonadota</taxon>
        <taxon>Alphaproteobacteria</taxon>
        <taxon>Hyphomicrobiales</taxon>
        <taxon>Phyllobacteriaceae</taxon>
        <taxon>Aminobacter</taxon>
    </lineage>
</organism>
<accession>A0A381IL17</accession>
<dbReference type="PANTHER" id="PTHR43794:SF11">
    <property type="entry name" value="AMIDOHYDROLASE-RELATED DOMAIN-CONTAINING PROTEIN"/>
    <property type="match status" value="1"/>
</dbReference>
<evidence type="ECO:0000313" key="5">
    <source>
        <dbReference type="Proteomes" id="UP000254701"/>
    </source>
</evidence>
<dbReference type="EMBL" id="UFSM01000002">
    <property type="protein sequence ID" value="SUY28168.1"/>
    <property type="molecule type" value="Genomic_DNA"/>
</dbReference>
<evidence type="ECO:0000256" key="2">
    <source>
        <dbReference type="ARBA" id="ARBA00022801"/>
    </source>
</evidence>
<proteinExistence type="inferred from homology"/>
<keyword evidence="2 4" id="KW-0378">Hydrolase</keyword>
<feature type="domain" description="Amidohydrolase-related" evidence="3">
    <location>
        <begin position="92"/>
        <end position="463"/>
    </location>
</feature>
<dbReference type="PROSITE" id="PS51318">
    <property type="entry name" value="TAT"/>
    <property type="match status" value="1"/>
</dbReference>
<dbReference type="SUPFAM" id="SSF51338">
    <property type="entry name" value="Composite domain of metallo-dependent hydrolases"/>
    <property type="match status" value="1"/>
</dbReference>
<dbReference type="InterPro" id="IPR050287">
    <property type="entry name" value="MTA/SAH_deaminase"/>
</dbReference>
<evidence type="ECO:0000256" key="1">
    <source>
        <dbReference type="ARBA" id="ARBA00006745"/>
    </source>
</evidence>
<dbReference type="GO" id="GO:0016810">
    <property type="term" value="F:hydrolase activity, acting on carbon-nitrogen (but not peptide) bonds"/>
    <property type="evidence" value="ECO:0007669"/>
    <property type="project" value="InterPro"/>
</dbReference>
<protein>
    <submittedName>
        <fullName evidence="4">Cytosine deaminase and related metal-dependent hydrolases</fullName>
    </submittedName>
</protein>
<dbReference type="Pfam" id="PF01979">
    <property type="entry name" value="Amidohydro_1"/>
    <property type="match status" value="1"/>
</dbReference>
<gene>
    <name evidence="4" type="ORF">NCTC10684_05010</name>
</gene>
<dbReference type="InterPro" id="IPR011059">
    <property type="entry name" value="Metal-dep_hydrolase_composite"/>
</dbReference>
<dbReference type="Gene3D" id="2.30.40.10">
    <property type="entry name" value="Urease, subunit C, domain 1"/>
    <property type="match status" value="1"/>
</dbReference>
<evidence type="ECO:0000313" key="4">
    <source>
        <dbReference type="EMBL" id="SUY28168.1"/>
    </source>
</evidence>
<sequence length="500" mass="53690">MTDITRKEFLKLGATGAAAIAVASTNRPAPAVAAVGGAKRAILIQGADVLTMDHKLGELAGADVLIRDGKIANIGIGIDAGDAERVDAAGMILMPGMNDGHRHLWLGLHAGRLVKTDPQKYSGYQRWKMRTMVCMTPEDFHLAGYVGGLQAINSGVTSVLDYAHAHHTKEKALAGARGFVASGVSGVFCYQASHNPTYGPGDTVPEAQATAERNGAPQESNYETAALLREMFSEESDRPVKFGIAISEGLGQRSMKDMKVEFERARSFNPHLICCHLHKPKPMPPSGVYRGIADLHAAGLLGPDFQVSHGVEMSNAELEMLRDSGGMICSCAMGEFPYPAASIHGKARQMGVPAGLGLDVNMALTDDYFEHVRAGFWSLYRSAEYSEIAKEYKSADVLDFVTRWGAKAMRLGDATGSITIGKHADLVLLRTSRIGFATLGSLADRVVNFAGLSDIDSVWVRGVARKRHGEMIGIDWASLRAQVVDAQQRIERDAASVTLT</sequence>
<dbReference type="AlphaFoldDB" id="A0A381IL17"/>
<comment type="similarity">
    <text evidence="1">Belongs to the metallo-dependent hydrolases superfamily. ATZ/TRZ family.</text>
</comment>
<dbReference type="PANTHER" id="PTHR43794">
    <property type="entry name" value="AMINOHYDROLASE SSNA-RELATED"/>
    <property type="match status" value="1"/>
</dbReference>
<dbReference type="Proteomes" id="UP000254701">
    <property type="component" value="Unassembled WGS sequence"/>
</dbReference>
<name>A0A381IL17_AMIAI</name>
<dbReference type="SUPFAM" id="SSF51556">
    <property type="entry name" value="Metallo-dependent hydrolases"/>
    <property type="match status" value="1"/>
</dbReference>